<comment type="pathway">
    <text evidence="2">Organic acid metabolism; glycolate biosynthesis; glycolate from 2-phosphoglycolate: step 1/1.</text>
</comment>
<comment type="similarity">
    <text evidence="3">Belongs to the HAD-like hydrolase superfamily. CbbY/CbbZ/Gph/YieH family.</text>
</comment>
<dbReference type="InterPro" id="IPR041492">
    <property type="entry name" value="HAD_2"/>
</dbReference>
<dbReference type="PANTHER" id="PTHR43434">
    <property type="entry name" value="PHOSPHOGLYCOLATE PHOSPHATASE"/>
    <property type="match status" value="1"/>
</dbReference>
<sequence length="220" mass="24410">MNNYKLIIFDFDGTLCATHEAILFCIKKAYETLDKTVPEHDFADATIREGLGMESTLKALSPNLSDAELQKLLDAYETIYLKEGEQKSAPFSKADEVLAELYAAGYILTVVSNKAIAAVNTALKHFALEKYISITVGDTKTLRKKPDPMAYNDFIKVKFPLINPREILMVGDTPADILFAQNIGADSCWAEYGYGDAKSCRALKPTYTIKHLTDILAILL</sequence>
<dbReference type="SFLD" id="SFLDG01129">
    <property type="entry name" value="C1.5:_HAD__Beta-PGM__Phosphata"/>
    <property type="match status" value="1"/>
</dbReference>
<reference evidence="5 6" key="1">
    <citation type="submission" date="2017-03" db="EMBL/GenBank/DDBJ databases">
        <title>The genome sequence of Candidatus Rickettsiella viridis.</title>
        <authorList>
            <person name="Nikoh N."/>
            <person name="Tsuchida T."/>
            <person name="Yamaguchi K."/>
            <person name="Maeda T."/>
            <person name="Shigenobu S."/>
            <person name="Fukatsu T."/>
        </authorList>
    </citation>
    <scope>NUCLEOTIDE SEQUENCE [LARGE SCALE GENOMIC DNA]</scope>
    <source>
        <strain evidence="5 6">Ap-RA04</strain>
    </source>
</reference>
<dbReference type="Proteomes" id="UP000282483">
    <property type="component" value="Chromosome"/>
</dbReference>
<keyword evidence="6" id="KW-1185">Reference proteome</keyword>
<proteinExistence type="inferred from homology"/>
<dbReference type="Gene3D" id="3.40.50.1000">
    <property type="entry name" value="HAD superfamily/HAD-like"/>
    <property type="match status" value="1"/>
</dbReference>
<evidence type="ECO:0000256" key="1">
    <source>
        <dbReference type="ARBA" id="ARBA00000830"/>
    </source>
</evidence>
<dbReference type="InterPro" id="IPR023198">
    <property type="entry name" value="PGP-like_dom2"/>
</dbReference>
<name>A0A2Z5UW33_9COXI</name>
<evidence type="ECO:0000256" key="3">
    <source>
        <dbReference type="ARBA" id="ARBA00006171"/>
    </source>
</evidence>
<dbReference type="InterPro" id="IPR036412">
    <property type="entry name" value="HAD-like_sf"/>
</dbReference>
<dbReference type="SFLD" id="SFLDS00003">
    <property type="entry name" value="Haloacid_Dehalogenase"/>
    <property type="match status" value="1"/>
</dbReference>
<dbReference type="InterPro" id="IPR050155">
    <property type="entry name" value="HAD-like_hydrolase_sf"/>
</dbReference>
<dbReference type="InterPro" id="IPR023214">
    <property type="entry name" value="HAD_sf"/>
</dbReference>
<dbReference type="GO" id="GO:0006281">
    <property type="term" value="P:DNA repair"/>
    <property type="evidence" value="ECO:0007669"/>
    <property type="project" value="TreeGrafter"/>
</dbReference>
<dbReference type="Pfam" id="PF13419">
    <property type="entry name" value="HAD_2"/>
    <property type="match status" value="1"/>
</dbReference>
<gene>
    <name evidence="5" type="ORF">RVIR1_13320</name>
</gene>
<keyword evidence="5" id="KW-0378">Hydrolase</keyword>
<dbReference type="RefSeq" id="WP_126323312.1">
    <property type="nucleotide sequence ID" value="NZ_AP018005.1"/>
</dbReference>
<dbReference type="InterPro" id="IPR006439">
    <property type="entry name" value="HAD-SF_hydro_IA"/>
</dbReference>
<dbReference type="AlphaFoldDB" id="A0A2Z5UW33"/>
<dbReference type="PANTHER" id="PTHR43434:SF1">
    <property type="entry name" value="PHOSPHOGLYCOLATE PHOSPHATASE"/>
    <property type="match status" value="1"/>
</dbReference>
<dbReference type="NCBIfam" id="TIGR01549">
    <property type="entry name" value="HAD-SF-IA-v1"/>
    <property type="match status" value="1"/>
</dbReference>
<organism evidence="5 6">
    <name type="scientific">Candidatus Rickettsiella viridis</name>
    <dbReference type="NCBI Taxonomy" id="676208"/>
    <lineage>
        <taxon>Bacteria</taxon>
        <taxon>Pseudomonadati</taxon>
        <taxon>Pseudomonadota</taxon>
        <taxon>Gammaproteobacteria</taxon>
        <taxon>Legionellales</taxon>
        <taxon>Coxiellaceae</taxon>
        <taxon>Rickettsiella</taxon>
    </lineage>
</organism>
<evidence type="ECO:0000313" key="5">
    <source>
        <dbReference type="EMBL" id="BBB15779.1"/>
    </source>
</evidence>
<dbReference type="KEGG" id="rvi:RVIR1_13320"/>
<dbReference type="SUPFAM" id="SSF56784">
    <property type="entry name" value="HAD-like"/>
    <property type="match status" value="1"/>
</dbReference>
<dbReference type="EC" id="3.1.3.18" evidence="4"/>
<evidence type="ECO:0000256" key="4">
    <source>
        <dbReference type="ARBA" id="ARBA00013078"/>
    </source>
</evidence>
<dbReference type="OrthoDB" id="9800058at2"/>
<accession>A0A2Z5UW33</accession>
<dbReference type="GO" id="GO:0008967">
    <property type="term" value="F:phosphoglycolate phosphatase activity"/>
    <property type="evidence" value="ECO:0007669"/>
    <property type="project" value="UniProtKB-EC"/>
</dbReference>
<dbReference type="Gene3D" id="1.10.150.240">
    <property type="entry name" value="Putative phosphatase, domain 2"/>
    <property type="match status" value="1"/>
</dbReference>
<dbReference type="EMBL" id="AP018005">
    <property type="protein sequence ID" value="BBB15779.1"/>
    <property type="molecule type" value="Genomic_DNA"/>
</dbReference>
<evidence type="ECO:0000313" key="6">
    <source>
        <dbReference type="Proteomes" id="UP000282483"/>
    </source>
</evidence>
<evidence type="ECO:0000256" key="2">
    <source>
        <dbReference type="ARBA" id="ARBA00004818"/>
    </source>
</evidence>
<comment type="catalytic activity">
    <reaction evidence="1">
        <text>2-phosphoglycolate + H2O = glycolate + phosphate</text>
        <dbReference type="Rhea" id="RHEA:14369"/>
        <dbReference type="ChEBI" id="CHEBI:15377"/>
        <dbReference type="ChEBI" id="CHEBI:29805"/>
        <dbReference type="ChEBI" id="CHEBI:43474"/>
        <dbReference type="ChEBI" id="CHEBI:58033"/>
        <dbReference type="EC" id="3.1.3.18"/>
    </reaction>
</comment>
<protein>
    <recommendedName>
        <fullName evidence="4">phosphoglycolate phosphatase</fullName>
        <ecNumber evidence="4">3.1.3.18</ecNumber>
    </recommendedName>
</protein>